<accession>A0ABY5J163</accession>
<evidence type="ECO:0000313" key="3">
    <source>
        <dbReference type="Proteomes" id="UP001059576"/>
    </source>
</evidence>
<dbReference type="Proteomes" id="UP001059576">
    <property type="component" value="Chromosome"/>
</dbReference>
<evidence type="ECO:0000313" key="2">
    <source>
        <dbReference type="EMBL" id="UUD36988.1"/>
    </source>
</evidence>
<evidence type="ECO:0000256" key="1">
    <source>
        <dbReference type="SAM" id="SignalP"/>
    </source>
</evidence>
<feature type="signal peptide" evidence="1">
    <location>
        <begin position="1"/>
        <end position="21"/>
    </location>
</feature>
<reference evidence="2" key="1">
    <citation type="submission" date="2022-07" db="EMBL/GenBank/DDBJ databases">
        <title>Complete genome of Mycoplasma equigenitalium type strain T37.</title>
        <authorList>
            <person name="Spergser J."/>
        </authorList>
    </citation>
    <scope>NUCLEOTIDE SEQUENCE</scope>
    <source>
        <strain evidence="2">T37</strain>
    </source>
</reference>
<organism evidence="2 3">
    <name type="scientific">Mycoplasmopsis equigenitalium</name>
    <dbReference type="NCBI Taxonomy" id="114883"/>
    <lineage>
        <taxon>Bacteria</taxon>
        <taxon>Bacillati</taxon>
        <taxon>Mycoplasmatota</taxon>
        <taxon>Mycoplasmoidales</taxon>
        <taxon>Metamycoplasmataceae</taxon>
        <taxon>Mycoplasmopsis</taxon>
    </lineage>
</organism>
<dbReference type="RefSeq" id="WP_129722599.1">
    <property type="nucleotide sequence ID" value="NZ_CP101808.1"/>
</dbReference>
<keyword evidence="3" id="KW-1185">Reference proteome</keyword>
<sequence>MKKIWFSLPALLAAASVSFGAQITQQKTQNSINTSASVVGNNKYKVTINNKDYAFSNEDDVLDEILEDLRIKNERLIGQKNYANADHEIVINDHVRKYDINKIQSVYKDNNGRHTASKHAAYLTFTEDKNITKKYYGFHENNIFDTKEEASKDIQRNLSVANNKIFIKIGDKYINPFVINDNIRNDLVGHLLKNEKKSLEALQLKNGNYLLLDETKKEDFIRLLSLKITDRLEKDEIPLFNISLSWLSDDEVNPSKIAYRKDEPSSRSEIKWLNYHSVLDWQNKDDVLSKNISLPWIDSYLKNENNENFGSLVNFDVVEGRKFLYVWYQNATFELKPDISFLDFKQLKVTTNNNFETNFYPTFDWYIPTDIMEIVGHDWSNCRRSALNFNLHLKTEFANQVFLDAINNYLENNDVLTGAGKINDYSGIKNLNLEDFKKITKFENELIIKRNSVFSRTKNRNTRYTEAFHDYKSIVRNCINKLLKNRLVFNKVIHDNETPYFIENNNEGKKSYINISNYGKDKVFHEHYDILETNKKIVDLNELNMLNVTDIIKNYKENTSTLLQYLSFTKNQNPLAYGEMIKNFDNILISPNVYHVSSGFGALDKTYHLPFDESVDFVIYKDFKVKKANMTNDIKPKPFYKLDGLSTILDETYFDTLKKKFDFSHKEIVVLNYNFILNKYLSPDEDYVLYTENGKKDVISSKIFNVVSVVWDGKEKYFDNYNLIAEFVKKYISSHKIELN</sequence>
<protein>
    <submittedName>
        <fullName evidence="2">Uncharacterized protein</fullName>
    </submittedName>
</protein>
<gene>
    <name evidence="2" type="ORF">NPA09_00195</name>
</gene>
<proteinExistence type="predicted"/>
<keyword evidence="1" id="KW-0732">Signal</keyword>
<name>A0ABY5J163_9BACT</name>
<dbReference type="EMBL" id="CP101808">
    <property type="protein sequence ID" value="UUD36988.1"/>
    <property type="molecule type" value="Genomic_DNA"/>
</dbReference>
<feature type="chain" id="PRO_5046407654" evidence="1">
    <location>
        <begin position="22"/>
        <end position="740"/>
    </location>
</feature>